<organism evidence="1 2">
    <name type="scientific">Rhabditophanes sp. KR3021</name>
    <dbReference type="NCBI Taxonomy" id="114890"/>
    <lineage>
        <taxon>Eukaryota</taxon>
        <taxon>Metazoa</taxon>
        <taxon>Ecdysozoa</taxon>
        <taxon>Nematoda</taxon>
        <taxon>Chromadorea</taxon>
        <taxon>Rhabditida</taxon>
        <taxon>Tylenchina</taxon>
        <taxon>Panagrolaimomorpha</taxon>
        <taxon>Strongyloidoidea</taxon>
        <taxon>Alloionematidae</taxon>
        <taxon>Rhabditophanes</taxon>
    </lineage>
</organism>
<protein>
    <submittedName>
        <fullName evidence="2">Transmembrane protein 186</fullName>
    </submittedName>
</protein>
<sequence>MSIRLLERHVGRRIGTGTIITARTLSSEKLQSGKKVQTESPVTAIEDSWKERIKSYVTDDPSDRFTLKQMLKVHTYDQKDPKEWILIYRDVSATRISGAFSIICPIIVSVVAIMIYDGMVHEGKKERLSATQRLISDSEELGVLVIVPCLLVGGVATVLLRVNYLRPLRIYQCYKNPGEYVVVTPRVGSFHRQIEFKRSEGEKTLTREFISSDDTQRAGLNNLWSELLHGNASFAGRKFLMDPDCWRSAKLKNFMFNF</sequence>
<dbReference type="Proteomes" id="UP000095286">
    <property type="component" value="Unplaced"/>
</dbReference>
<evidence type="ECO:0000313" key="1">
    <source>
        <dbReference type="Proteomes" id="UP000095286"/>
    </source>
</evidence>
<evidence type="ECO:0000313" key="2">
    <source>
        <dbReference type="WBParaSite" id="RSKR_0000312200.1"/>
    </source>
</evidence>
<reference evidence="2" key="1">
    <citation type="submission" date="2016-11" db="UniProtKB">
        <authorList>
            <consortium name="WormBaseParasite"/>
        </authorList>
    </citation>
    <scope>IDENTIFICATION</scope>
    <source>
        <strain evidence="2">KR3021</strain>
    </source>
</reference>
<name>A0AC35TQN0_9BILA</name>
<accession>A0AC35TQN0</accession>
<dbReference type="WBParaSite" id="RSKR_0000312200.1">
    <property type="protein sequence ID" value="RSKR_0000312200.1"/>
    <property type="gene ID" value="RSKR_0000312200"/>
</dbReference>
<proteinExistence type="predicted"/>